<dbReference type="Gene3D" id="3.40.50.150">
    <property type="entry name" value="Vaccinia Virus protein VP39"/>
    <property type="match status" value="1"/>
</dbReference>
<dbReference type="InterPro" id="IPR029016">
    <property type="entry name" value="GAF-like_dom_sf"/>
</dbReference>
<comment type="caution">
    <text evidence="4">The sequence shown here is derived from an EMBL/GenBank/DDBJ whole genome shotgun (WGS) entry which is preliminary data.</text>
</comment>
<evidence type="ECO:0000313" key="4">
    <source>
        <dbReference type="EMBL" id="CAG9185633.1"/>
    </source>
</evidence>
<dbReference type="Gene3D" id="3.30.450.20">
    <property type="entry name" value="PAS domain"/>
    <property type="match status" value="1"/>
</dbReference>
<reference evidence="4 5" key="1">
    <citation type="submission" date="2021-08" db="EMBL/GenBank/DDBJ databases">
        <authorList>
            <person name="Peeters C."/>
        </authorList>
    </citation>
    <scope>NUCLEOTIDE SEQUENCE [LARGE SCALE GENOMIC DNA]</scope>
    <source>
        <strain evidence="4 5">LMG 32289</strain>
    </source>
</reference>
<dbReference type="Pfam" id="PF01739">
    <property type="entry name" value="CheR"/>
    <property type="match status" value="1"/>
</dbReference>
<dbReference type="GO" id="GO:0050568">
    <property type="term" value="F:protein-glutamine glutaminase activity"/>
    <property type="evidence" value="ECO:0007669"/>
    <property type="project" value="UniProtKB-EC"/>
</dbReference>
<dbReference type="CDD" id="cd16434">
    <property type="entry name" value="CheB-CheR_fusion"/>
    <property type="match status" value="1"/>
</dbReference>
<dbReference type="Gene3D" id="3.30.450.40">
    <property type="match status" value="1"/>
</dbReference>
<keyword evidence="5" id="KW-1185">Reference proteome</keyword>
<gene>
    <name evidence="4" type="primary">cheB_8</name>
    <name evidence="4" type="ORF">LMG32289_06020</name>
</gene>
<dbReference type="SMART" id="SM00065">
    <property type="entry name" value="GAF"/>
    <property type="match status" value="1"/>
</dbReference>
<feature type="domain" description="CheR-type methyltransferase" evidence="3">
    <location>
        <begin position="227"/>
        <end position="480"/>
    </location>
</feature>
<dbReference type="PANTHER" id="PTHR24422:SF10">
    <property type="entry name" value="CHEMOTAXIS PROTEIN METHYLTRANSFERASE 2"/>
    <property type="match status" value="1"/>
</dbReference>
<dbReference type="PANTHER" id="PTHR24422">
    <property type="entry name" value="CHEMOTAXIS PROTEIN METHYLTRANSFERASE"/>
    <property type="match status" value="1"/>
</dbReference>
<dbReference type="SMART" id="SM00138">
    <property type="entry name" value="MeTrc"/>
    <property type="match status" value="1"/>
</dbReference>
<dbReference type="InterPro" id="IPR022642">
    <property type="entry name" value="CheR_C"/>
</dbReference>
<evidence type="ECO:0000313" key="5">
    <source>
        <dbReference type="Proteomes" id="UP000706525"/>
    </source>
</evidence>
<dbReference type="InterPro" id="IPR003018">
    <property type="entry name" value="GAF"/>
</dbReference>
<dbReference type="SUPFAM" id="SSF53335">
    <property type="entry name" value="S-adenosyl-L-methionine-dependent methyltransferases"/>
    <property type="match status" value="1"/>
</dbReference>
<dbReference type="SUPFAM" id="SSF52738">
    <property type="entry name" value="Methylesterase CheB, C-terminal domain"/>
    <property type="match status" value="1"/>
</dbReference>
<dbReference type="Pfam" id="PF13596">
    <property type="entry name" value="PAS_10"/>
    <property type="match status" value="1"/>
</dbReference>
<dbReference type="Gene3D" id="3.40.50.180">
    <property type="entry name" value="Methylesterase CheB, C-terminal domain"/>
    <property type="match status" value="1"/>
</dbReference>
<organism evidence="4 5">
    <name type="scientific">Cupriavidus pampae</name>
    <dbReference type="NCBI Taxonomy" id="659251"/>
    <lineage>
        <taxon>Bacteria</taxon>
        <taxon>Pseudomonadati</taxon>
        <taxon>Pseudomonadota</taxon>
        <taxon>Betaproteobacteria</taxon>
        <taxon>Burkholderiales</taxon>
        <taxon>Burkholderiaceae</taxon>
        <taxon>Cupriavidus</taxon>
    </lineage>
</organism>
<dbReference type="EC" id="3.5.1.44" evidence="4"/>
<dbReference type="InterPro" id="IPR029063">
    <property type="entry name" value="SAM-dependent_MTases_sf"/>
</dbReference>
<dbReference type="PROSITE" id="PS50122">
    <property type="entry name" value="CHEB"/>
    <property type="match status" value="1"/>
</dbReference>
<dbReference type="Proteomes" id="UP000706525">
    <property type="component" value="Unassembled WGS sequence"/>
</dbReference>
<dbReference type="Pfam" id="PF01339">
    <property type="entry name" value="CheB_methylest"/>
    <property type="match status" value="1"/>
</dbReference>
<dbReference type="InterPro" id="IPR050903">
    <property type="entry name" value="Bact_Chemotaxis_MeTrfase"/>
</dbReference>
<dbReference type="PRINTS" id="PR00996">
    <property type="entry name" value="CHERMTFRASE"/>
</dbReference>
<dbReference type="SUPFAM" id="SSF55781">
    <property type="entry name" value="GAF domain-like"/>
    <property type="match status" value="1"/>
</dbReference>
<keyword evidence="4" id="KW-0378">Hydrolase</keyword>
<sequence length="999" mass="110244">MKPSSTMNAGSTLTPIVAIGAAAGGIVALQKVFQKLPASVPFAIVVLQHLPSGHSQRLAALISNWTPLPVLEAKDHVVPRIGAVYVPSPDCVLTVGPHALRTRRDKGDSHYRGNTHVIDRFLESLAQHHGKRSIAIILSGTGIDGTAGAFCIQQAGGIVIVQDPLTAVHDGMPNAVIRRDIHDHVLPPGAIGQQLVACSAAGYSRPQRDRSPTQEDTRALAQIILHIRMHSGLDLTGYKTSPLLWRVRQRMEVRSVRDFADYACLIAEDAVELESLIRELPIHVTEFFRDPAAWAALKADVLIPLMQANSTGNPVRTWTAGCASGEEAYSLAMTLEDIKQEMSLPASFQSFVTDASPEILHHASRGVFAAPALGAVSAKQRKDYFYSADKMFRVTRHLRDQMVFSSQNLISDPPFADMDLVTCRNLLIYLEPSTARQAICVLHSALRVGGYLFLGGSESYDLAKDGFRKISAKFNIFQKTARSPDVPPAEMAARQRRNIPTFNDGVRQQPEDQFVFPSVLVNEQGQLLRIYGDTRAVLRIPAGAPTHDFFALVPWQWVDQLRHAMRDAFALDEQRVVQGLSESSGLRIRMTPMRPSDDSPPNRLLLSFVSEENIPGVLGPVAVLTGQQGQPEEMKGTSSELGSKPAFLSHDELTVSRDQLQTLNEELLASNALLNTSNDDLHSANARLHGKIAQLETLSNILSSGEVMTIFLDKARRLCWFTPAMTLLFPLIPKDVGRDIKDLVPKFSDSSFFADITDVLNAGHHRDTVVHSIADKWYLRRMYPYPVEGGNIEGVAITFDDITERRHVENALWASEHMLRRGRIWLSSQKEAFEAAMNGAPLSQALGILLQTIINETDDDRRCAFYVEQDSALHHVVGMPKAYAQRVDGSELSLESVACRVATSSDQPVTTCDILLDKRWQPWAWLIAEFGYRACWAFPLRTSHGNFVGALAMYFKSPRTPQVADLELAAAMAHTAAILISKDRRIVVSHERPSPSTNE</sequence>
<dbReference type="Pfam" id="PF01590">
    <property type="entry name" value="GAF"/>
    <property type="match status" value="1"/>
</dbReference>
<dbReference type="InterPro" id="IPR022641">
    <property type="entry name" value="CheR_N"/>
</dbReference>
<dbReference type="SUPFAM" id="SSF47757">
    <property type="entry name" value="Chemotaxis receptor methyltransferase CheR, N-terminal domain"/>
    <property type="match status" value="1"/>
</dbReference>
<dbReference type="InterPro" id="IPR035909">
    <property type="entry name" value="CheB_C"/>
</dbReference>
<comment type="caution">
    <text evidence="1">Lacks conserved residue(s) required for the propagation of feature annotation.</text>
</comment>
<dbReference type="InterPro" id="IPR000780">
    <property type="entry name" value="CheR_MeTrfase"/>
</dbReference>
<dbReference type="RefSeq" id="WP_223994979.1">
    <property type="nucleotide sequence ID" value="NZ_CAJZAG010000015.1"/>
</dbReference>
<evidence type="ECO:0000256" key="1">
    <source>
        <dbReference type="PROSITE-ProRule" id="PRU00050"/>
    </source>
</evidence>
<feature type="domain" description="CheB-type methylesterase" evidence="2">
    <location>
        <begin position="3"/>
        <end position="202"/>
    </location>
</feature>
<name>A0ABM8XZ13_9BURK</name>
<evidence type="ECO:0000259" key="2">
    <source>
        <dbReference type="PROSITE" id="PS50122"/>
    </source>
</evidence>
<dbReference type="InterPro" id="IPR035965">
    <property type="entry name" value="PAS-like_dom_sf"/>
</dbReference>
<dbReference type="EMBL" id="CAJZAG010000015">
    <property type="protein sequence ID" value="CAG9185633.1"/>
    <property type="molecule type" value="Genomic_DNA"/>
</dbReference>
<dbReference type="SUPFAM" id="SSF55785">
    <property type="entry name" value="PYP-like sensor domain (PAS domain)"/>
    <property type="match status" value="1"/>
</dbReference>
<protein>
    <submittedName>
        <fullName evidence="4">Protein-glutamate methylesterase/protein-glutamine glutaminase</fullName>
        <ecNumber evidence="4">3.5.1.44</ecNumber>
    </submittedName>
</protein>
<dbReference type="InterPro" id="IPR000673">
    <property type="entry name" value="Sig_transdc_resp-reg_Me-estase"/>
</dbReference>
<dbReference type="PROSITE" id="PS50123">
    <property type="entry name" value="CHER"/>
    <property type="match status" value="1"/>
</dbReference>
<dbReference type="Pfam" id="PF03705">
    <property type="entry name" value="CheR_N"/>
    <property type="match status" value="1"/>
</dbReference>
<proteinExistence type="predicted"/>
<accession>A0ABM8XZ13</accession>
<evidence type="ECO:0000259" key="3">
    <source>
        <dbReference type="PROSITE" id="PS50123"/>
    </source>
</evidence>